<name>A0ACC2RHY9_9FUNG</name>
<dbReference type="EMBL" id="QTSX02007207">
    <property type="protein sequence ID" value="KAJ9049693.1"/>
    <property type="molecule type" value="Genomic_DNA"/>
</dbReference>
<organism evidence="1 2">
    <name type="scientific">Entomophthora muscae</name>
    <dbReference type="NCBI Taxonomy" id="34485"/>
    <lineage>
        <taxon>Eukaryota</taxon>
        <taxon>Fungi</taxon>
        <taxon>Fungi incertae sedis</taxon>
        <taxon>Zoopagomycota</taxon>
        <taxon>Entomophthoromycotina</taxon>
        <taxon>Entomophthoromycetes</taxon>
        <taxon>Entomophthorales</taxon>
        <taxon>Entomophthoraceae</taxon>
        <taxon>Entomophthora</taxon>
    </lineage>
</organism>
<accession>A0ACC2RHY9</accession>
<evidence type="ECO:0000313" key="2">
    <source>
        <dbReference type="Proteomes" id="UP001165960"/>
    </source>
</evidence>
<keyword evidence="2" id="KW-1185">Reference proteome</keyword>
<protein>
    <submittedName>
        <fullName evidence="1">Uncharacterized protein</fullName>
    </submittedName>
</protein>
<dbReference type="Proteomes" id="UP001165960">
    <property type="component" value="Unassembled WGS sequence"/>
</dbReference>
<evidence type="ECO:0000313" key="1">
    <source>
        <dbReference type="EMBL" id="KAJ9049693.1"/>
    </source>
</evidence>
<comment type="caution">
    <text evidence="1">The sequence shown here is derived from an EMBL/GenBank/DDBJ whole genome shotgun (WGS) entry which is preliminary data.</text>
</comment>
<reference evidence="1" key="1">
    <citation type="submission" date="2022-04" db="EMBL/GenBank/DDBJ databases">
        <title>Genome of the entomopathogenic fungus Entomophthora muscae.</title>
        <authorList>
            <person name="Elya C."/>
            <person name="Lovett B.R."/>
            <person name="Lee E."/>
            <person name="Macias A.M."/>
            <person name="Hajek A.E."/>
            <person name="De Bivort B.L."/>
            <person name="Kasson M.T."/>
            <person name="De Fine Licht H.H."/>
            <person name="Stajich J.E."/>
        </authorList>
    </citation>
    <scope>NUCLEOTIDE SEQUENCE</scope>
    <source>
        <strain evidence="1">Berkeley</strain>
    </source>
</reference>
<sequence length="59" mass="6723">MWNPTNYPSPDDVEEVIDFRPQKYDFDQCCNTVVVESAPKCPIAELHPELASNVLLDLD</sequence>
<gene>
    <name evidence="1" type="ORF">DSO57_1021841</name>
</gene>
<proteinExistence type="predicted"/>